<dbReference type="InterPro" id="IPR000682">
    <property type="entry name" value="PCMT"/>
</dbReference>
<name>A0A1H3W3T2_9RHOB</name>
<dbReference type="Pfam" id="PF01135">
    <property type="entry name" value="PCMT"/>
    <property type="match status" value="1"/>
</dbReference>
<accession>A0A1H3W3T2</accession>
<sequence>MIDFEAARRAMVDGQVRPADVTRLAIIQAMLATPRERFVPRAHRAVAYADMAIPLAPGRALLDARSFAKMLDAAEIRPTDLVLDVGAGYGYSAVVISRLAAAVVALEEEPVLVAASREAMAGVGADNVLFEEGRLAEGSPRSGPYDAIVVEGAVAGPPRALLEQLREGGRLVAIVQDGPLGKATVFMRSGGTTSSRRAFDASAPVLPGFDSAPAFEF</sequence>
<keyword evidence="4" id="KW-0489">Methyltransferase</keyword>
<protein>
    <recommendedName>
        <fullName evidence="2">Protein-L-isoaspartate O-methyltransferase</fullName>
    </recommendedName>
    <alternativeName>
        <fullName evidence="3">Protein L-isoaspartyl methyltransferase</fullName>
    </alternativeName>
</protein>
<keyword evidence="4" id="KW-0808">Transferase</keyword>
<dbReference type="STRING" id="89524.SAMN05444370_101500"/>
<evidence type="ECO:0000313" key="4">
    <source>
        <dbReference type="EMBL" id="SDZ81743.1"/>
    </source>
</evidence>
<dbReference type="InterPro" id="IPR029063">
    <property type="entry name" value="SAM-dependent_MTases_sf"/>
</dbReference>
<gene>
    <name evidence="4" type="ORF">SAMN05444370_101500</name>
</gene>
<reference evidence="4 5" key="1">
    <citation type="submission" date="2016-10" db="EMBL/GenBank/DDBJ databases">
        <authorList>
            <person name="de Groot N.N."/>
        </authorList>
    </citation>
    <scope>NUCLEOTIDE SEQUENCE [LARGE SCALE GENOMIC DNA]</scope>
    <source>
        <strain evidence="4 5">DSM 15345</strain>
    </source>
</reference>
<dbReference type="Proteomes" id="UP000198703">
    <property type="component" value="Unassembled WGS sequence"/>
</dbReference>
<evidence type="ECO:0000313" key="5">
    <source>
        <dbReference type="Proteomes" id="UP000198703"/>
    </source>
</evidence>
<evidence type="ECO:0000256" key="2">
    <source>
        <dbReference type="ARBA" id="ARBA00013346"/>
    </source>
</evidence>
<dbReference type="GO" id="GO:0004719">
    <property type="term" value="F:protein-L-isoaspartate (D-aspartate) O-methyltransferase activity"/>
    <property type="evidence" value="ECO:0007669"/>
    <property type="project" value="InterPro"/>
</dbReference>
<evidence type="ECO:0000256" key="3">
    <source>
        <dbReference type="ARBA" id="ARBA00030757"/>
    </source>
</evidence>
<dbReference type="GO" id="GO:0005737">
    <property type="term" value="C:cytoplasm"/>
    <property type="evidence" value="ECO:0007669"/>
    <property type="project" value="TreeGrafter"/>
</dbReference>
<dbReference type="GO" id="GO:0032259">
    <property type="term" value="P:methylation"/>
    <property type="evidence" value="ECO:0007669"/>
    <property type="project" value="UniProtKB-KW"/>
</dbReference>
<dbReference type="Gene3D" id="3.40.50.150">
    <property type="entry name" value="Vaccinia Virus protein VP39"/>
    <property type="match status" value="1"/>
</dbReference>
<dbReference type="OrthoDB" id="9798496at2"/>
<organism evidence="4 5">
    <name type="scientific">Rubrimonas cliftonensis</name>
    <dbReference type="NCBI Taxonomy" id="89524"/>
    <lineage>
        <taxon>Bacteria</taxon>
        <taxon>Pseudomonadati</taxon>
        <taxon>Pseudomonadota</taxon>
        <taxon>Alphaproteobacteria</taxon>
        <taxon>Rhodobacterales</taxon>
        <taxon>Paracoccaceae</taxon>
        <taxon>Rubrimonas</taxon>
    </lineage>
</organism>
<dbReference type="CDD" id="cd02440">
    <property type="entry name" value="AdoMet_MTases"/>
    <property type="match status" value="1"/>
</dbReference>
<proteinExistence type="inferred from homology"/>
<dbReference type="EMBL" id="FNQM01000001">
    <property type="protein sequence ID" value="SDZ81743.1"/>
    <property type="molecule type" value="Genomic_DNA"/>
</dbReference>
<dbReference type="AlphaFoldDB" id="A0A1H3W3T2"/>
<dbReference type="SUPFAM" id="SSF53335">
    <property type="entry name" value="S-adenosyl-L-methionine-dependent methyltransferases"/>
    <property type="match status" value="1"/>
</dbReference>
<keyword evidence="5" id="KW-1185">Reference proteome</keyword>
<dbReference type="RefSeq" id="WP_093248012.1">
    <property type="nucleotide sequence ID" value="NZ_FNQM01000001.1"/>
</dbReference>
<comment type="similarity">
    <text evidence="1">Belongs to the methyltransferase superfamily. L-isoaspartyl/D-aspartyl protein methyltransferase family.</text>
</comment>
<dbReference type="PANTHER" id="PTHR11579:SF18">
    <property type="entry name" value="PROTEIN-L-ISOASPARTATE O-METHYLTRANSFERASE"/>
    <property type="match status" value="1"/>
</dbReference>
<dbReference type="PANTHER" id="PTHR11579">
    <property type="entry name" value="PROTEIN-L-ISOASPARTATE O-METHYLTRANSFERASE"/>
    <property type="match status" value="1"/>
</dbReference>
<evidence type="ECO:0000256" key="1">
    <source>
        <dbReference type="ARBA" id="ARBA00005369"/>
    </source>
</evidence>